<evidence type="ECO:0000313" key="2">
    <source>
        <dbReference type="EMBL" id="ROO89313.1"/>
    </source>
</evidence>
<reference evidence="2 3" key="1">
    <citation type="submission" date="2018-11" db="EMBL/GenBank/DDBJ databases">
        <title>Sequencing the genomes of 1000 actinobacteria strains.</title>
        <authorList>
            <person name="Klenk H.-P."/>
        </authorList>
    </citation>
    <scope>NUCLEOTIDE SEQUENCE [LARGE SCALE GENOMIC DNA]</scope>
    <source>
        <strain evidence="2 3">DSM 44254</strain>
    </source>
</reference>
<feature type="region of interest" description="Disordered" evidence="1">
    <location>
        <begin position="1"/>
        <end position="27"/>
    </location>
</feature>
<name>A0A3N1D707_9ACTN</name>
<proteinExistence type="predicted"/>
<gene>
    <name evidence="2" type="ORF">EDD29_7002</name>
</gene>
<accession>A0A3N1D707</accession>
<comment type="caution">
    <text evidence="2">The sequence shown here is derived from an EMBL/GenBank/DDBJ whole genome shotgun (WGS) entry which is preliminary data.</text>
</comment>
<feature type="compositionally biased region" description="Pro residues" evidence="1">
    <location>
        <begin position="1"/>
        <end position="16"/>
    </location>
</feature>
<keyword evidence="3" id="KW-1185">Reference proteome</keyword>
<evidence type="ECO:0000313" key="3">
    <source>
        <dbReference type="Proteomes" id="UP000272400"/>
    </source>
</evidence>
<dbReference type="AlphaFoldDB" id="A0A3N1D707"/>
<evidence type="ECO:0000256" key="1">
    <source>
        <dbReference type="SAM" id="MobiDB-lite"/>
    </source>
</evidence>
<dbReference type="Proteomes" id="UP000272400">
    <property type="component" value="Unassembled WGS sequence"/>
</dbReference>
<protein>
    <submittedName>
        <fullName evidence="2">Uncharacterized protein</fullName>
    </submittedName>
</protein>
<organism evidence="2 3">
    <name type="scientific">Actinocorallia herbida</name>
    <dbReference type="NCBI Taxonomy" id="58109"/>
    <lineage>
        <taxon>Bacteria</taxon>
        <taxon>Bacillati</taxon>
        <taxon>Actinomycetota</taxon>
        <taxon>Actinomycetes</taxon>
        <taxon>Streptosporangiales</taxon>
        <taxon>Thermomonosporaceae</taxon>
        <taxon>Actinocorallia</taxon>
    </lineage>
</organism>
<sequence>MTPAELPAPPPPPTPTRSPFSPEGRTSLPAPAQAVFVLGLAGRSTLAARVLAGRVRGPVGWSVLVALAVRGSVLGAASVRCMPVGWRTVAARFAVDASVRT</sequence>
<dbReference type="EMBL" id="RJKE01000001">
    <property type="protein sequence ID" value="ROO89313.1"/>
    <property type="molecule type" value="Genomic_DNA"/>
</dbReference>